<dbReference type="STRING" id="1207063.P24_02191"/>
<gene>
    <name evidence="13" type="ORF">P24_02191</name>
</gene>
<evidence type="ECO:0000256" key="4">
    <source>
        <dbReference type="ARBA" id="ARBA00022538"/>
    </source>
</evidence>
<comment type="function">
    <text evidence="10">Low-affinity potassium transport system. Interacts with Trk system potassium uptake protein TrkA.</text>
</comment>
<dbReference type="GO" id="GO:0015379">
    <property type="term" value="F:potassium:chloride symporter activity"/>
    <property type="evidence" value="ECO:0007669"/>
    <property type="project" value="InterPro"/>
</dbReference>
<evidence type="ECO:0000256" key="7">
    <source>
        <dbReference type="ARBA" id="ARBA00022989"/>
    </source>
</evidence>
<feature type="transmembrane region" description="Helical" evidence="12">
    <location>
        <begin position="43"/>
        <end position="61"/>
    </location>
</feature>
<dbReference type="EMBL" id="AMRL01000002">
    <property type="protein sequence ID" value="EKE78333.1"/>
    <property type="molecule type" value="Genomic_DNA"/>
</dbReference>
<feature type="binding site" evidence="11">
    <location>
        <position position="318"/>
    </location>
    <ligand>
        <name>K(+)</name>
        <dbReference type="ChEBI" id="CHEBI:29103"/>
    </ligand>
</feature>
<comment type="similarity">
    <text evidence="10">Belongs to the TrkH potassium transport family.</text>
</comment>
<feature type="binding site" evidence="11">
    <location>
        <position position="223"/>
    </location>
    <ligand>
        <name>K(+)</name>
        <dbReference type="ChEBI" id="CHEBI:29103"/>
    </ligand>
</feature>
<evidence type="ECO:0000313" key="14">
    <source>
        <dbReference type="Proteomes" id="UP000006746"/>
    </source>
</evidence>
<dbReference type="AlphaFoldDB" id="K2JS87"/>
<dbReference type="PANTHER" id="PTHR32024:SF3">
    <property type="entry name" value="TRK SYSTEM POTASSIUM UPTAKE PROTEIN"/>
    <property type="match status" value="1"/>
</dbReference>
<dbReference type="GO" id="GO:0046872">
    <property type="term" value="F:metal ion binding"/>
    <property type="evidence" value="ECO:0007669"/>
    <property type="project" value="UniProtKB-KW"/>
</dbReference>
<keyword evidence="8 10" id="KW-0406">Ion transport</keyword>
<feature type="binding site" evidence="11">
    <location>
        <position position="115"/>
    </location>
    <ligand>
        <name>K(+)</name>
        <dbReference type="ChEBI" id="CHEBI:29103"/>
    </ligand>
</feature>
<feature type="transmembrane region" description="Helical" evidence="12">
    <location>
        <begin position="329"/>
        <end position="348"/>
    </location>
</feature>
<feature type="transmembrane region" description="Helical" evidence="12">
    <location>
        <begin position="459"/>
        <end position="479"/>
    </location>
</feature>
<keyword evidence="9 10" id="KW-0472">Membrane</keyword>
<reference evidence="13 14" key="1">
    <citation type="journal article" date="2012" name="J. Bacteriol.">
        <title>Genome Sequence of Oceanibaculum indicum Type Strain P24.</title>
        <authorList>
            <person name="Lai Q."/>
            <person name="Shao Z."/>
        </authorList>
    </citation>
    <scope>NUCLEOTIDE SEQUENCE [LARGE SCALE GENOMIC DNA]</scope>
    <source>
        <strain evidence="13 14">P24</strain>
    </source>
</reference>
<evidence type="ECO:0000256" key="9">
    <source>
        <dbReference type="ARBA" id="ARBA00023136"/>
    </source>
</evidence>
<dbReference type="InterPro" id="IPR003445">
    <property type="entry name" value="Cat_transpt"/>
</dbReference>
<evidence type="ECO:0000313" key="13">
    <source>
        <dbReference type="EMBL" id="EKE78333.1"/>
    </source>
</evidence>
<feature type="binding site" evidence="11">
    <location>
        <position position="319"/>
    </location>
    <ligand>
        <name>K(+)</name>
        <dbReference type="ChEBI" id="CHEBI:29103"/>
    </ligand>
</feature>
<keyword evidence="11" id="KW-0479">Metal-binding</keyword>
<keyword evidence="7 12" id="KW-1133">Transmembrane helix</keyword>
<evidence type="ECO:0000256" key="8">
    <source>
        <dbReference type="ARBA" id="ARBA00023065"/>
    </source>
</evidence>
<evidence type="ECO:0000256" key="12">
    <source>
        <dbReference type="SAM" id="Phobius"/>
    </source>
</evidence>
<evidence type="ECO:0000256" key="1">
    <source>
        <dbReference type="ARBA" id="ARBA00004651"/>
    </source>
</evidence>
<feature type="transmembrane region" description="Helical" evidence="12">
    <location>
        <begin position="12"/>
        <end position="31"/>
    </location>
</feature>
<proteinExistence type="inferred from homology"/>
<dbReference type="Proteomes" id="UP000006746">
    <property type="component" value="Unassembled WGS sequence"/>
</dbReference>
<dbReference type="RefSeq" id="WP_008943056.1">
    <property type="nucleotide sequence ID" value="NZ_AMRL01000002.1"/>
</dbReference>
<keyword evidence="6 10" id="KW-0630">Potassium</keyword>
<dbReference type="GO" id="GO:0005886">
    <property type="term" value="C:plasma membrane"/>
    <property type="evidence" value="ECO:0007669"/>
    <property type="project" value="UniProtKB-SubCell"/>
</dbReference>
<evidence type="ECO:0000256" key="5">
    <source>
        <dbReference type="ARBA" id="ARBA00022692"/>
    </source>
</evidence>
<name>K2JS87_9PROT</name>
<accession>K2JS87</accession>
<feature type="binding site" evidence="11">
    <location>
        <position position="435"/>
    </location>
    <ligand>
        <name>K(+)</name>
        <dbReference type="ChEBI" id="CHEBI:29103"/>
    </ligand>
</feature>
<keyword evidence="10" id="KW-0997">Cell inner membrane</keyword>
<evidence type="ECO:0000256" key="10">
    <source>
        <dbReference type="PIRNR" id="PIRNR006247"/>
    </source>
</evidence>
<dbReference type="eggNOG" id="COG0168">
    <property type="taxonomic scope" value="Bacteria"/>
</dbReference>
<keyword evidence="3 10" id="KW-1003">Cell membrane</keyword>
<feature type="transmembrane region" description="Helical" evidence="12">
    <location>
        <begin position="73"/>
        <end position="94"/>
    </location>
</feature>
<sequence>MSPALNLRPILFVLGWLLTVLGAAMLIPVIVDLADGNRDWTSFLASAVITGFVGVSLVLTTRGMPLVLRRQQAFLLTTLAWVTSAFFSALPFMLSDYRLDLADALFETVSGLTTTGSTVMTGLDEAPPGLLLWRSLLQWMGGIGIIGMSMVIFPFLRIGGMQLFKTESSDTSSEKILPSVGRLGIAIGLVYLGLTVLCLLAYWAAGMSGFDAVNHAMTTLSTGGYSTHDSSFGYFEEVSIHWIAVIFMAAGALPFALYIGAIMGKPTLLLRDRQVRAFLLFLVLVCLSIALWLTATQDIPFDEALTLASFNVTSVVTTTGFASDDYSLWGGYVVVFMFLLMTVGGCTGSTTGGIKMFRLDIAVKLFGSYVRSLILPHSVNVPFYRGTPITDDLARAVLLYIFMFAASCVALSVALTLFGLDALTASTAAIQAIGNVGPGLGPVVGPAGNFATIPDGAKWLLSFGMLLGRLEFFTVLVLFSRRFWVA</sequence>
<keyword evidence="5 12" id="KW-0812">Transmembrane</keyword>
<dbReference type="PIRSF" id="PIRSF006247">
    <property type="entry name" value="TrkH"/>
    <property type="match status" value="1"/>
</dbReference>
<evidence type="ECO:0000256" key="11">
    <source>
        <dbReference type="PIRSR" id="PIRSR006247-1"/>
    </source>
</evidence>
<evidence type="ECO:0000256" key="6">
    <source>
        <dbReference type="ARBA" id="ARBA00022958"/>
    </source>
</evidence>
<feature type="binding site" evidence="11">
    <location>
        <position position="114"/>
    </location>
    <ligand>
        <name>K(+)</name>
        <dbReference type="ChEBI" id="CHEBI:29103"/>
    </ligand>
</feature>
<feature type="binding site" evidence="11">
    <location>
        <position position="436"/>
    </location>
    <ligand>
        <name>K(+)</name>
        <dbReference type="ChEBI" id="CHEBI:29103"/>
    </ligand>
</feature>
<feature type="transmembrane region" description="Helical" evidence="12">
    <location>
        <begin position="397"/>
        <end position="418"/>
    </location>
</feature>
<organism evidence="13 14">
    <name type="scientific">Oceanibaculum indicum P24</name>
    <dbReference type="NCBI Taxonomy" id="1207063"/>
    <lineage>
        <taxon>Bacteria</taxon>
        <taxon>Pseudomonadati</taxon>
        <taxon>Pseudomonadota</taxon>
        <taxon>Alphaproteobacteria</taxon>
        <taxon>Rhodospirillales</taxon>
        <taxon>Oceanibaculaceae</taxon>
        <taxon>Oceanibaculum</taxon>
    </lineage>
</organism>
<evidence type="ECO:0000256" key="2">
    <source>
        <dbReference type="ARBA" id="ARBA00022448"/>
    </source>
</evidence>
<dbReference type="PANTHER" id="PTHR32024">
    <property type="entry name" value="TRK SYSTEM POTASSIUM UPTAKE PROTEIN TRKG-RELATED"/>
    <property type="match status" value="1"/>
</dbReference>
<dbReference type="Pfam" id="PF02386">
    <property type="entry name" value="TrkH"/>
    <property type="match status" value="1"/>
</dbReference>
<evidence type="ECO:0000256" key="3">
    <source>
        <dbReference type="ARBA" id="ARBA00022475"/>
    </source>
</evidence>
<feature type="transmembrane region" description="Helical" evidence="12">
    <location>
        <begin position="183"/>
        <end position="205"/>
    </location>
</feature>
<keyword evidence="4 10" id="KW-0633">Potassium transport</keyword>
<keyword evidence="14" id="KW-1185">Reference proteome</keyword>
<dbReference type="InterPro" id="IPR004772">
    <property type="entry name" value="TrkH"/>
</dbReference>
<feature type="transmembrane region" description="Helical" evidence="12">
    <location>
        <begin position="240"/>
        <end position="263"/>
    </location>
</feature>
<feature type="transmembrane region" description="Helical" evidence="12">
    <location>
        <begin position="275"/>
        <end position="295"/>
    </location>
</feature>
<protein>
    <recommendedName>
        <fullName evidence="10">Trk system potassium uptake protein</fullName>
    </recommendedName>
</protein>
<dbReference type="PATRIC" id="fig|1207063.3.peg.446"/>
<feature type="transmembrane region" description="Helical" evidence="12">
    <location>
        <begin position="136"/>
        <end position="156"/>
    </location>
</feature>
<keyword evidence="2 10" id="KW-0813">Transport</keyword>
<comment type="caution">
    <text evidence="13">The sequence shown here is derived from an EMBL/GenBank/DDBJ whole genome shotgun (WGS) entry which is preliminary data.</text>
</comment>
<comment type="subcellular location">
    <subcellularLocation>
        <location evidence="10">Cell inner membrane</location>
        <topology evidence="10">Multi-pass membrane protein</topology>
    </subcellularLocation>
    <subcellularLocation>
        <location evidence="1">Cell membrane</location>
        <topology evidence="1">Multi-pass membrane protein</topology>
    </subcellularLocation>
</comment>